<protein>
    <recommendedName>
        <fullName evidence="4">Cupin 2 conserved barrel domain-containing protein</fullName>
    </recommendedName>
</protein>
<proteinExistence type="predicted"/>
<dbReference type="SUPFAM" id="SSF51182">
    <property type="entry name" value="RmlC-like cupins"/>
    <property type="match status" value="1"/>
</dbReference>
<evidence type="ECO:0000256" key="1">
    <source>
        <dbReference type="SAM" id="MobiDB-lite"/>
    </source>
</evidence>
<dbReference type="Proteomes" id="UP001321542">
    <property type="component" value="Chromosome"/>
</dbReference>
<reference evidence="2 3" key="2">
    <citation type="journal article" date="2023" name="ChemBioChem">
        <title>Acyltransferase Domain Exchange between Two Independent Type I Polyketide Synthases in the Same Producer Strain of Macrolide Antibiotics.</title>
        <authorList>
            <person name="Kudo F."/>
            <person name="Kishikawa K."/>
            <person name="Tsuboi K."/>
            <person name="Kido T."/>
            <person name="Usui T."/>
            <person name="Hashimoto J."/>
            <person name="Shin-Ya K."/>
            <person name="Miyanaga A."/>
            <person name="Eguchi T."/>
        </authorList>
    </citation>
    <scope>NUCLEOTIDE SEQUENCE [LARGE SCALE GENOMIC DNA]</scope>
    <source>
        <strain evidence="2 3">A-8890</strain>
    </source>
</reference>
<dbReference type="EMBL" id="AP018448">
    <property type="protein sequence ID" value="BBC29005.1"/>
    <property type="molecule type" value="Genomic_DNA"/>
</dbReference>
<dbReference type="Pfam" id="PF06249">
    <property type="entry name" value="EutQ"/>
    <property type="match status" value="1"/>
</dbReference>
<evidence type="ECO:0000313" key="3">
    <source>
        <dbReference type="Proteomes" id="UP001321542"/>
    </source>
</evidence>
<organism evidence="2 3">
    <name type="scientific">Streptomyces graminofaciens</name>
    <dbReference type="NCBI Taxonomy" id="68212"/>
    <lineage>
        <taxon>Bacteria</taxon>
        <taxon>Bacillati</taxon>
        <taxon>Actinomycetota</taxon>
        <taxon>Actinomycetes</taxon>
        <taxon>Kitasatosporales</taxon>
        <taxon>Streptomycetaceae</taxon>
        <taxon>Streptomyces</taxon>
    </lineage>
</organism>
<evidence type="ECO:0008006" key="4">
    <source>
        <dbReference type="Google" id="ProtNLM"/>
    </source>
</evidence>
<reference evidence="2 3" key="1">
    <citation type="journal article" date="2010" name="ChemBioChem">
        <title>Cloning and characterization of the biosynthetic gene cluster of 16-membered macrolide antibiotic FD-891: involvement of a dual functional cytochrome P450 monooxygenase catalyzing epoxidation and hydroxylation.</title>
        <authorList>
            <person name="Kudo F."/>
            <person name="Motegi A."/>
            <person name="Mizoue K."/>
            <person name="Eguchi T."/>
        </authorList>
    </citation>
    <scope>NUCLEOTIDE SEQUENCE [LARGE SCALE GENOMIC DNA]</scope>
    <source>
        <strain evidence="2 3">A-8890</strain>
    </source>
</reference>
<dbReference type="InterPro" id="IPR014710">
    <property type="entry name" value="RmlC-like_jellyroll"/>
</dbReference>
<gene>
    <name evidence="2" type="ORF">SGFS_002960</name>
</gene>
<accession>A0ABN5V6P7</accession>
<dbReference type="RefSeq" id="WP_286246956.1">
    <property type="nucleotide sequence ID" value="NZ_AP018448.1"/>
</dbReference>
<name>A0ABN5V6P7_9ACTN</name>
<sequence length="132" mass="14631">MTPRKYPSGPLARRKEQWPGGHAFVPPGEGRRPGVALMEWELRGESWTDEHPHDEFNYVLEGRLFVACDGETVEAVTGDVIQVPAGSVGRYWAPEYARMLAVYGPNPQGLESRVHAYTRLEPPSERSGGSPS</sequence>
<keyword evidence="3" id="KW-1185">Reference proteome</keyword>
<evidence type="ECO:0000313" key="2">
    <source>
        <dbReference type="EMBL" id="BBC29005.1"/>
    </source>
</evidence>
<dbReference type="Gene3D" id="2.60.120.10">
    <property type="entry name" value="Jelly Rolls"/>
    <property type="match status" value="1"/>
</dbReference>
<dbReference type="InterPro" id="IPR010424">
    <property type="entry name" value="EutQ"/>
</dbReference>
<dbReference type="InterPro" id="IPR011051">
    <property type="entry name" value="RmlC_Cupin_sf"/>
</dbReference>
<feature type="region of interest" description="Disordered" evidence="1">
    <location>
        <begin position="1"/>
        <end position="30"/>
    </location>
</feature>